<organism evidence="3">
    <name type="scientific">Phallusia mammillata</name>
    <dbReference type="NCBI Taxonomy" id="59560"/>
    <lineage>
        <taxon>Eukaryota</taxon>
        <taxon>Metazoa</taxon>
        <taxon>Chordata</taxon>
        <taxon>Tunicata</taxon>
        <taxon>Ascidiacea</taxon>
        <taxon>Phlebobranchia</taxon>
        <taxon>Ascidiidae</taxon>
        <taxon>Phallusia</taxon>
    </lineage>
</organism>
<dbReference type="PANTHER" id="PTHR15544">
    <property type="entry name" value="OSMOSIS RESPONSIVE FACTOR"/>
    <property type="match status" value="1"/>
</dbReference>
<evidence type="ECO:0000313" key="3">
    <source>
        <dbReference type="EMBL" id="CAB3267339.1"/>
    </source>
</evidence>
<dbReference type="PANTHER" id="PTHR15544:SF0">
    <property type="entry name" value="TETRATRICOPEPTIDE REPEAT PROTEIN 33"/>
    <property type="match status" value="1"/>
</dbReference>
<keyword evidence="1" id="KW-0802">TPR repeat</keyword>
<feature type="region of interest" description="Disordered" evidence="2">
    <location>
        <begin position="33"/>
        <end position="54"/>
    </location>
</feature>
<reference evidence="3" key="1">
    <citation type="submission" date="2020-04" db="EMBL/GenBank/DDBJ databases">
        <authorList>
            <person name="Neveu A P."/>
        </authorList>
    </citation>
    <scope>NUCLEOTIDE SEQUENCE</scope>
    <source>
        <tissue evidence="3">Whole embryo</tissue>
    </source>
</reference>
<dbReference type="Gene3D" id="1.25.40.10">
    <property type="entry name" value="Tetratricopeptide repeat domain"/>
    <property type="match status" value="1"/>
</dbReference>
<dbReference type="InterPro" id="IPR052658">
    <property type="entry name" value="TPR-containing"/>
</dbReference>
<dbReference type="SMART" id="SM00028">
    <property type="entry name" value="TPR"/>
    <property type="match status" value="2"/>
</dbReference>
<gene>
    <name evidence="3" type="primary">Ttc33</name>
</gene>
<accession>A0A6F9DW31</accession>
<dbReference type="PROSITE" id="PS50005">
    <property type="entry name" value="TPR"/>
    <property type="match status" value="2"/>
</dbReference>
<proteinExistence type="evidence at transcript level"/>
<feature type="repeat" description="TPR" evidence="1">
    <location>
        <begin position="125"/>
        <end position="158"/>
    </location>
</feature>
<protein>
    <submittedName>
        <fullName evidence="3">Tetratricopeptide repeat protein 33</fullName>
    </submittedName>
</protein>
<evidence type="ECO:0000256" key="1">
    <source>
        <dbReference type="PROSITE-ProRule" id="PRU00339"/>
    </source>
</evidence>
<dbReference type="InterPro" id="IPR011990">
    <property type="entry name" value="TPR-like_helical_dom_sf"/>
</dbReference>
<dbReference type="InterPro" id="IPR019734">
    <property type="entry name" value="TPR_rpt"/>
</dbReference>
<sequence length="182" mass="20848">MNKDISFTKSSSFWKQTKRCKLVSPTLLQDDGGISDNAAMRENRQTKRSCASSVEKSKSLKEEGIFLAENNNLNEAIMRWSEAIAITPNDERLFEMQSQVFMLMEKDFQAAQQAEKATQLKKNWWIGWQTLGRAQMNLGHIQLAVKNFSRALHLNPLDNSLRKADLADAVKRWNSLTKEALR</sequence>
<name>A0A6F9DW31_9ASCI</name>
<feature type="repeat" description="TPR" evidence="1">
    <location>
        <begin position="57"/>
        <end position="90"/>
    </location>
</feature>
<dbReference type="SUPFAM" id="SSF48452">
    <property type="entry name" value="TPR-like"/>
    <property type="match status" value="1"/>
</dbReference>
<dbReference type="EMBL" id="LR791477">
    <property type="protein sequence ID" value="CAB3267339.1"/>
    <property type="molecule type" value="mRNA"/>
</dbReference>
<dbReference type="AlphaFoldDB" id="A0A6F9DW31"/>
<evidence type="ECO:0000256" key="2">
    <source>
        <dbReference type="SAM" id="MobiDB-lite"/>
    </source>
</evidence>